<sequence length="36" mass="4083">MLIMDLQDDCAAKMPCSPFSLVCSLHFWTNLNQVPI</sequence>
<proteinExistence type="predicted"/>
<dbReference type="EMBL" id="GBXM01106730">
    <property type="protein sequence ID" value="JAH01847.1"/>
    <property type="molecule type" value="Transcribed_RNA"/>
</dbReference>
<protein>
    <submittedName>
        <fullName evidence="1">Uncharacterized protein</fullName>
    </submittedName>
</protein>
<accession>A0A0E9PC58</accession>
<reference evidence="1" key="2">
    <citation type="journal article" date="2015" name="Fish Shellfish Immunol.">
        <title>Early steps in the European eel (Anguilla anguilla)-Vibrio vulnificus interaction in the gills: Role of the RtxA13 toxin.</title>
        <authorList>
            <person name="Callol A."/>
            <person name="Pajuelo D."/>
            <person name="Ebbesson L."/>
            <person name="Teles M."/>
            <person name="MacKenzie S."/>
            <person name="Amaro C."/>
        </authorList>
    </citation>
    <scope>NUCLEOTIDE SEQUENCE</scope>
</reference>
<organism evidence="1">
    <name type="scientific">Anguilla anguilla</name>
    <name type="common">European freshwater eel</name>
    <name type="synonym">Muraena anguilla</name>
    <dbReference type="NCBI Taxonomy" id="7936"/>
    <lineage>
        <taxon>Eukaryota</taxon>
        <taxon>Metazoa</taxon>
        <taxon>Chordata</taxon>
        <taxon>Craniata</taxon>
        <taxon>Vertebrata</taxon>
        <taxon>Euteleostomi</taxon>
        <taxon>Actinopterygii</taxon>
        <taxon>Neopterygii</taxon>
        <taxon>Teleostei</taxon>
        <taxon>Anguilliformes</taxon>
        <taxon>Anguillidae</taxon>
        <taxon>Anguilla</taxon>
    </lineage>
</organism>
<reference evidence="1" key="1">
    <citation type="submission" date="2014-11" db="EMBL/GenBank/DDBJ databases">
        <authorList>
            <person name="Amaro Gonzalez C."/>
        </authorList>
    </citation>
    <scope>NUCLEOTIDE SEQUENCE</scope>
</reference>
<name>A0A0E9PC58_ANGAN</name>
<evidence type="ECO:0000313" key="1">
    <source>
        <dbReference type="EMBL" id="JAH01847.1"/>
    </source>
</evidence>
<dbReference type="AlphaFoldDB" id="A0A0E9PC58"/>